<evidence type="ECO:0000313" key="16">
    <source>
        <dbReference type="Proteomes" id="UP000278036"/>
    </source>
</evidence>
<comment type="catalytic activity">
    <reaction evidence="1">
        <text>ATP + protein L-histidine = ADP + protein N-phospho-L-histidine.</text>
        <dbReference type="EC" id="2.7.13.3"/>
    </reaction>
</comment>
<dbReference type="InterPro" id="IPR003594">
    <property type="entry name" value="HATPase_dom"/>
</dbReference>
<dbReference type="Proteomes" id="UP000274097">
    <property type="component" value="Unassembled WGS sequence"/>
</dbReference>
<evidence type="ECO:0000256" key="4">
    <source>
        <dbReference type="ARBA" id="ARBA00022553"/>
    </source>
</evidence>
<dbReference type="SUPFAM" id="SSF55874">
    <property type="entry name" value="ATPase domain of HSP90 chaperone/DNA topoisomerase II/histidine kinase"/>
    <property type="match status" value="1"/>
</dbReference>
<keyword evidence="9" id="KW-0902">Two-component regulatory system</keyword>
<dbReference type="EC" id="2.7.13.3" evidence="3"/>
<dbReference type="EMBL" id="RFLX01000029">
    <property type="protein sequence ID" value="RMI17431.1"/>
    <property type="molecule type" value="Genomic_DNA"/>
</dbReference>
<dbReference type="Gene3D" id="6.10.340.10">
    <property type="match status" value="1"/>
</dbReference>
<dbReference type="Pfam" id="PF02518">
    <property type="entry name" value="HATPase_c"/>
    <property type="match status" value="1"/>
</dbReference>
<evidence type="ECO:0000256" key="10">
    <source>
        <dbReference type="SAM" id="Phobius"/>
    </source>
</evidence>
<accession>A0A3A9JAD3</accession>
<keyword evidence="5" id="KW-0808">Transferase</keyword>
<dbReference type="AlphaFoldDB" id="A0A3A9JAD3"/>
<dbReference type="EMBL" id="RAQU01000235">
    <property type="protein sequence ID" value="RKK01663.1"/>
    <property type="molecule type" value="Genomic_DNA"/>
</dbReference>
<dbReference type="Proteomes" id="UP000278036">
    <property type="component" value="Unassembled WGS sequence"/>
</dbReference>
<sequence>MYDAKALPQLCMSAAPQQAAGAQAATDRQSFAAPVGHGPAGACLTSMIPHLRSLPLAVRLPLLAGLAVFISSVGTTHLALNFMQRELNSSVAHMADVYIDSLAGTALPWLRAGDIAGLEAALERSMGFQRGVSDLAIIVADPSGRALAHVGEPQGRPPVGLGQGGSHWSLNSANDTAWVQRELMLDEEVVALVAAQLAFPEQASRQRHVTWMLAVADLVLATLAAGLAMLVARRLMQPFLALRVALHRAGAGRFEPLPLAPRDAEANQLAEAFNLMAARLREREELSGRLAERERAAMLGRLAASVAHEVRNPLAGMLTALETARRFGDDSEVRSRALDLVERGLRQIEAVVRSTLATYRQDGERRPLSAEDLEDLRLLVMPEARRGQVGLDWHVSLPEPFPTDALRLRQLLLNLLLNAVAATPPGRQVRLRVDRAADALLTVRVEDEAGGLPAEAEQRLAGSGPGATGGVSGGLGLEIAAQLAASLGARIRVENVTRGSRITLDLPAREEEMP</sequence>
<keyword evidence="10" id="KW-0472">Membrane</keyword>
<feature type="domain" description="Histidine kinase" evidence="11">
    <location>
        <begin position="305"/>
        <end position="510"/>
    </location>
</feature>
<dbReference type="InParanoid" id="A0A3A9JAD3"/>
<dbReference type="InterPro" id="IPR050428">
    <property type="entry name" value="TCS_sensor_his_kinase"/>
</dbReference>
<dbReference type="SMART" id="SM00387">
    <property type="entry name" value="HATPase_c"/>
    <property type="match status" value="1"/>
</dbReference>
<dbReference type="SMART" id="SM00388">
    <property type="entry name" value="HisKA"/>
    <property type="match status" value="1"/>
</dbReference>
<protein>
    <recommendedName>
        <fullName evidence="3">histidine kinase</fullName>
        <ecNumber evidence="3">2.7.13.3</ecNumber>
    </recommendedName>
</protein>
<organism evidence="13 16">
    <name type="scientific">Teichococcus wenyumeiae</name>
    <dbReference type="NCBI Taxonomy" id="2478470"/>
    <lineage>
        <taxon>Bacteria</taxon>
        <taxon>Pseudomonadati</taxon>
        <taxon>Pseudomonadota</taxon>
        <taxon>Alphaproteobacteria</taxon>
        <taxon>Acetobacterales</taxon>
        <taxon>Roseomonadaceae</taxon>
        <taxon>Roseomonas</taxon>
    </lineage>
</organism>
<evidence type="ECO:0000313" key="15">
    <source>
        <dbReference type="Proteomes" id="UP000274097"/>
    </source>
</evidence>
<dbReference type="PANTHER" id="PTHR45436:SF5">
    <property type="entry name" value="SENSOR HISTIDINE KINASE TRCS"/>
    <property type="match status" value="1"/>
</dbReference>
<keyword evidence="8 10" id="KW-1133">Transmembrane helix</keyword>
<evidence type="ECO:0000256" key="3">
    <source>
        <dbReference type="ARBA" id="ARBA00012438"/>
    </source>
</evidence>
<dbReference type="InterPro" id="IPR036097">
    <property type="entry name" value="HisK_dim/P_sf"/>
</dbReference>
<dbReference type="SUPFAM" id="SSF47384">
    <property type="entry name" value="Homodimeric domain of signal transducing histidine kinase"/>
    <property type="match status" value="1"/>
</dbReference>
<evidence type="ECO:0000313" key="13">
    <source>
        <dbReference type="EMBL" id="RKK01663.1"/>
    </source>
</evidence>
<keyword evidence="6 10" id="KW-0812">Transmembrane</keyword>
<dbReference type="SMART" id="SM00304">
    <property type="entry name" value="HAMP"/>
    <property type="match status" value="1"/>
</dbReference>
<evidence type="ECO:0000256" key="9">
    <source>
        <dbReference type="ARBA" id="ARBA00023012"/>
    </source>
</evidence>
<gene>
    <name evidence="13" type="ORF">D6Z83_23790</name>
    <name evidence="14" type="ORF">EBE87_22580</name>
</gene>
<evidence type="ECO:0000313" key="14">
    <source>
        <dbReference type="EMBL" id="RMI17431.1"/>
    </source>
</evidence>
<feature type="domain" description="HAMP" evidence="12">
    <location>
        <begin position="233"/>
        <end position="285"/>
    </location>
</feature>
<comment type="caution">
    <text evidence="13">The sequence shown here is derived from an EMBL/GenBank/DDBJ whole genome shotgun (WGS) entry which is preliminary data.</text>
</comment>
<dbReference type="InterPro" id="IPR036890">
    <property type="entry name" value="HATPase_C_sf"/>
</dbReference>
<evidence type="ECO:0000256" key="2">
    <source>
        <dbReference type="ARBA" id="ARBA00004370"/>
    </source>
</evidence>
<evidence type="ECO:0000256" key="6">
    <source>
        <dbReference type="ARBA" id="ARBA00022692"/>
    </source>
</evidence>
<keyword evidence="4" id="KW-0597">Phosphoprotein</keyword>
<comment type="subcellular location">
    <subcellularLocation>
        <location evidence="2">Membrane</location>
    </subcellularLocation>
</comment>
<dbReference type="Gene3D" id="1.10.287.130">
    <property type="match status" value="1"/>
</dbReference>
<dbReference type="InterPro" id="IPR003661">
    <property type="entry name" value="HisK_dim/P_dom"/>
</dbReference>
<dbReference type="OrthoDB" id="7818322at2"/>
<evidence type="ECO:0000256" key="7">
    <source>
        <dbReference type="ARBA" id="ARBA00022777"/>
    </source>
</evidence>
<feature type="transmembrane region" description="Helical" evidence="10">
    <location>
        <begin position="56"/>
        <end position="80"/>
    </location>
</feature>
<dbReference type="GO" id="GO:0000155">
    <property type="term" value="F:phosphorelay sensor kinase activity"/>
    <property type="evidence" value="ECO:0007669"/>
    <property type="project" value="InterPro"/>
</dbReference>
<evidence type="ECO:0000259" key="12">
    <source>
        <dbReference type="PROSITE" id="PS50885"/>
    </source>
</evidence>
<feature type="transmembrane region" description="Helical" evidence="10">
    <location>
        <begin position="209"/>
        <end position="232"/>
    </location>
</feature>
<dbReference type="PANTHER" id="PTHR45436">
    <property type="entry name" value="SENSOR HISTIDINE KINASE YKOH"/>
    <property type="match status" value="1"/>
</dbReference>
<dbReference type="Pfam" id="PF00512">
    <property type="entry name" value="HisKA"/>
    <property type="match status" value="1"/>
</dbReference>
<dbReference type="Pfam" id="PF00672">
    <property type="entry name" value="HAMP"/>
    <property type="match status" value="1"/>
</dbReference>
<evidence type="ECO:0000259" key="11">
    <source>
        <dbReference type="PROSITE" id="PS50109"/>
    </source>
</evidence>
<dbReference type="Gene3D" id="3.30.565.10">
    <property type="entry name" value="Histidine kinase-like ATPase, C-terminal domain"/>
    <property type="match status" value="1"/>
</dbReference>
<proteinExistence type="predicted"/>
<dbReference type="PROSITE" id="PS50109">
    <property type="entry name" value="HIS_KIN"/>
    <property type="match status" value="1"/>
</dbReference>
<dbReference type="GO" id="GO:0016020">
    <property type="term" value="C:membrane"/>
    <property type="evidence" value="ECO:0007669"/>
    <property type="project" value="UniProtKB-SubCell"/>
</dbReference>
<dbReference type="PROSITE" id="PS50885">
    <property type="entry name" value="HAMP"/>
    <property type="match status" value="1"/>
</dbReference>
<dbReference type="InterPro" id="IPR005467">
    <property type="entry name" value="His_kinase_dom"/>
</dbReference>
<evidence type="ECO:0000256" key="1">
    <source>
        <dbReference type="ARBA" id="ARBA00000085"/>
    </source>
</evidence>
<name>A0A3A9JAD3_9PROT</name>
<dbReference type="InterPro" id="IPR003660">
    <property type="entry name" value="HAMP_dom"/>
</dbReference>
<reference evidence="13 16" key="1">
    <citation type="submission" date="2018-09" db="EMBL/GenBank/DDBJ databases">
        <title>Roseomonas sp. nov., isolated from feces of Tibetan antelopes in the Qinghai-Tibet plateau, China.</title>
        <authorList>
            <person name="Tian Z."/>
        </authorList>
    </citation>
    <scope>NUCLEOTIDE SEQUENCE [LARGE SCALE GENOMIC DNA]</scope>
    <source>
        <strain evidence="14 15">Z23</strain>
        <strain evidence="13 16">Z24</strain>
    </source>
</reference>
<evidence type="ECO:0000256" key="8">
    <source>
        <dbReference type="ARBA" id="ARBA00022989"/>
    </source>
</evidence>
<dbReference type="CDD" id="cd00082">
    <property type="entry name" value="HisKA"/>
    <property type="match status" value="1"/>
</dbReference>
<dbReference type="RefSeq" id="WP_120640661.1">
    <property type="nucleotide sequence ID" value="NZ_RAQU01000235.1"/>
</dbReference>
<evidence type="ECO:0000256" key="5">
    <source>
        <dbReference type="ARBA" id="ARBA00022679"/>
    </source>
</evidence>
<keyword evidence="7" id="KW-0418">Kinase</keyword>
<keyword evidence="15" id="KW-1185">Reference proteome</keyword>